<feature type="non-terminal residue" evidence="10">
    <location>
        <position position="1"/>
    </location>
</feature>
<keyword evidence="4" id="KW-0808">Transferase</keyword>
<dbReference type="PANTHER" id="PTHR33908">
    <property type="entry name" value="MANNOSYLTRANSFERASE YKCB-RELATED"/>
    <property type="match status" value="1"/>
</dbReference>
<evidence type="ECO:0000256" key="5">
    <source>
        <dbReference type="ARBA" id="ARBA00022692"/>
    </source>
</evidence>
<keyword evidence="2" id="KW-1003">Cell membrane</keyword>
<comment type="subcellular location">
    <subcellularLocation>
        <location evidence="1">Cell membrane</location>
        <topology evidence="1">Multi-pass membrane protein</topology>
    </subcellularLocation>
</comment>
<evidence type="ECO:0000256" key="8">
    <source>
        <dbReference type="SAM" id="Phobius"/>
    </source>
</evidence>
<feature type="non-terminal residue" evidence="10">
    <location>
        <position position="261"/>
    </location>
</feature>
<dbReference type="InterPro" id="IPR038731">
    <property type="entry name" value="RgtA/B/C-like"/>
</dbReference>
<evidence type="ECO:0000256" key="6">
    <source>
        <dbReference type="ARBA" id="ARBA00022989"/>
    </source>
</evidence>
<protein>
    <recommendedName>
        <fullName evidence="9">Glycosyltransferase RgtA/B/C/D-like domain-containing protein</fullName>
    </recommendedName>
</protein>
<reference evidence="10" key="1">
    <citation type="submission" date="2018-05" db="EMBL/GenBank/DDBJ databases">
        <authorList>
            <person name="Lanie J.A."/>
            <person name="Ng W.-L."/>
            <person name="Kazmierczak K.M."/>
            <person name="Andrzejewski T.M."/>
            <person name="Davidsen T.M."/>
            <person name="Wayne K.J."/>
            <person name="Tettelin H."/>
            <person name="Glass J.I."/>
            <person name="Rusch D."/>
            <person name="Podicherti R."/>
            <person name="Tsui H.-C.T."/>
            <person name="Winkler M.E."/>
        </authorList>
    </citation>
    <scope>NUCLEOTIDE SEQUENCE</scope>
</reference>
<dbReference type="GO" id="GO:0016763">
    <property type="term" value="F:pentosyltransferase activity"/>
    <property type="evidence" value="ECO:0007669"/>
    <property type="project" value="TreeGrafter"/>
</dbReference>
<feature type="domain" description="Glycosyltransferase RgtA/B/C/D-like" evidence="9">
    <location>
        <begin position="4"/>
        <end position="115"/>
    </location>
</feature>
<keyword evidence="5 8" id="KW-0812">Transmembrane</keyword>
<feature type="transmembrane region" description="Helical" evidence="8">
    <location>
        <begin position="51"/>
        <end position="68"/>
    </location>
</feature>
<keyword evidence="6 8" id="KW-1133">Transmembrane helix</keyword>
<name>A0A382YUD2_9ZZZZ</name>
<feature type="transmembrane region" description="Helical" evidence="8">
    <location>
        <begin position="206"/>
        <end position="223"/>
    </location>
</feature>
<feature type="transmembrane region" description="Helical" evidence="8">
    <location>
        <begin position="80"/>
        <end position="105"/>
    </location>
</feature>
<feature type="transmembrane region" description="Helical" evidence="8">
    <location>
        <begin position="26"/>
        <end position="44"/>
    </location>
</feature>
<evidence type="ECO:0000313" key="10">
    <source>
        <dbReference type="EMBL" id="SVD86823.1"/>
    </source>
</evidence>
<proteinExistence type="predicted"/>
<dbReference type="GO" id="GO:0008610">
    <property type="term" value="P:lipid biosynthetic process"/>
    <property type="evidence" value="ECO:0007669"/>
    <property type="project" value="UniProtKB-ARBA"/>
</dbReference>
<dbReference type="EMBL" id="UINC01178586">
    <property type="protein sequence ID" value="SVD86823.1"/>
    <property type="molecule type" value="Genomic_DNA"/>
</dbReference>
<feature type="transmembrane region" description="Helical" evidence="8">
    <location>
        <begin position="126"/>
        <end position="146"/>
    </location>
</feature>
<evidence type="ECO:0000256" key="2">
    <source>
        <dbReference type="ARBA" id="ARBA00022475"/>
    </source>
</evidence>
<sequence length="261" mass="28408">VGRGISILADLIHIALIYQLIRRVGAGSWAWFGALSLAVAVISVRQAHMALPDATVAMLSTLAIFYAVKILQEEGHWRDYLVAGVVCGLVLATKYNGALCALAVLAAHLLRHGDVPVWRRIVDPRLLGAGTAAVAAALLACPYFLLAPEQSLGLARYQLSSLDFALRETSPWWWIARDWVLAEHILGGLLLAGAVGGLARRDRVDWLALAAIVPAFAYIGSWTKESLHYLLPYLGILIVQATRFLAHVESRLPRSPAWLLP</sequence>
<feature type="transmembrane region" description="Helical" evidence="8">
    <location>
        <begin position="179"/>
        <end position="199"/>
    </location>
</feature>
<evidence type="ECO:0000259" key="9">
    <source>
        <dbReference type="Pfam" id="PF13231"/>
    </source>
</evidence>
<gene>
    <name evidence="10" type="ORF">METZ01_LOCUS439677</name>
</gene>
<dbReference type="PANTHER" id="PTHR33908:SF11">
    <property type="entry name" value="MEMBRANE PROTEIN"/>
    <property type="match status" value="1"/>
</dbReference>
<keyword evidence="7 8" id="KW-0472">Membrane</keyword>
<evidence type="ECO:0000256" key="7">
    <source>
        <dbReference type="ARBA" id="ARBA00023136"/>
    </source>
</evidence>
<dbReference type="GO" id="GO:0005886">
    <property type="term" value="C:plasma membrane"/>
    <property type="evidence" value="ECO:0007669"/>
    <property type="project" value="UniProtKB-SubCell"/>
</dbReference>
<dbReference type="Pfam" id="PF13231">
    <property type="entry name" value="PMT_2"/>
    <property type="match status" value="1"/>
</dbReference>
<organism evidence="10">
    <name type="scientific">marine metagenome</name>
    <dbReference type="NCBI Taxonomy" id="408172"/>
    <lineage>
        <taxon>unclassified sequences</taxon>
        <taxon>metagenomes</taxon>
        <taxon>ecological metagenomes</taxon>
    </lineage>
</organism>
<evidence type="ECO:0000256" key="1">
    <source>
        <dbReference type="ARBA" id="ARBA00004651"/>
    </source>
</evidence>
<dbReference type="AlphaFoldDB" id="A0A382YUD2"/>
<accession>A0A382YUD2</accession>
<evidence type="ECO:0000256" key="4">
    <source>
        <dbReference type="ARBA" id="ARBA00022679"/>
    </source>
</evidence>
<keyword evidence="3" id="KW-0328">Glycosyltransferase</keyword>
<dbReference type="InterPro" id="IPR050297">
    <property type="entry name" value="LipidA_mod_glycosyltrf_83"/>
</dbReference>
<evidence type="ECO:0000256" key="3">
    <source>
        <dbReference type="ARBA" id="ARBA00022676"/>
    </source>
</evidence>